<protein>
    <submittedName>
        <fullName evidence="1">Uncharacterized protein</fullName>
    </submittedName>
</protein>
<organism evidence="1 2">
    <name type="scientific">Pomacea canaliculata</name>
    <name type="common">Golden apple snail</name>
    <dbReference type="NCBI Taxonomy" id="400727"/>
    <lineage>
        <taxon>Eukaryota</taxon>
        <taxon>Metazoa</taxon>
        <taxon>Spiralia</taxon>
        <taxon>Lophotrochozoa</taxon>
        <taxon>Mollusca</taxon>
        <taxon>Gastropoda</taxon>
        <taxon>Caenogastropoda</taxon>
        <taxon>Architaenioglossa</taxon>
        <taxon>Ampullarioidea</taxon>
        <taxon>Ampullariidae</taxon>
        <taxon>Pomacea</taxon>
    </lineage>
</organism>
<accession>A0A2T7PBJ6</accession>
<evidence type="ECO:0000313" key="1">
    <source>
        <dbReference type="EMBL" id="PVD30794.1"/>
    </source>
</evidence>
<sequence length="213" mass="23051">MSASWSKSTGDKALTLQTQEIACACAFPGPKSDFAVIDFAVVRVLTHPLLVTANDGAIICPLITCICAVTTHRHKYKTERVREAAKHFLLWAGQISAKFVGLAVGSNREEVSPTLCPPRKEKQLVQMMQQTDSCAKSACFQIAARTPRKLVDSEAGHSAVPAIKSLESRLTYGNGHCVVLLTSTLSLGYVLSNPVFIQPELSRAGHMGHYVTL</sequence>
<reference evidence="1 2" key="1">
    <citation type="submission" date="2018-04" db="EMBL/GenBank/DDBJ databases">
        <title>The genome of golden apple snail Pomacea canaliculata provides insight into stress tolerance and invasive adaptation.</title>
        <authorList>
            <person name="Liu C."/>
            <person name="Liu B."/>
            <person name="Ren Y."/>
            <person name="Zhang Y."/>
            <person name="Wang H."/>
            <person name="Li S."/>
            <person name="Jiang F."/>
            <person name="Yin L."/>
            <person name="Zhang G."/>
            <person name="Qian W."/>
            <person name="Fan W."/>
        </authorList>
    </citation>
    <scope>NUCLEOTIDE SEQUENCE [LARGE SCALE GENOMIC DNA]</scope>
    <source>
        <strain evidence="1">SZHN2017</strain>
        <tissue evidence="1">Muscle</tissue>
    </source>
</reference>
<name>A0A2T7PBJ6_POMCA</name>
<evidence type="ECO:0000313" key="2">
    <source>
        <dbReference type="Proteomes" id="UP000245119"/>
    </source>
</evidence>
<proteinExistence type="predicted"/>
<dbReference type="EMBL" id="PZQS01000005">
    <property type="protein sequence ID" value="PVD30794.1"/>
    <property type="molecule type" value="Genomic_DNA"/>
</dbReference>
<comment type="caution">
    <text evidence="1">The sequence shown here is derived from an EMBL/GenBank/DDBJ whole genome shotgun (WGS) entry which is preliminary data.</text>
</comment>
<dbReference type="AlphaFoldDB" id="A0A2T7PBJ6"/>
<gene>
    <name evidence="1" type="ORF">C0Q70_10069</name>
</gene>
<keyword evidence="2" id="KW-1185">Reference proteome</keyword>
<dbReference type="Proteomes" id="UP000245119">
    <property type="component" value="Linkage Group LG5"/>
</dbReference>